<name>A0AAV5V1U7_9BILA</name>
<feature type="non-terminal residue" evidence="2">
    <location>
        <position position="1"/>
    </location>
</feature>
<gene>
    <name evidence="2" type="ORF">PFISCL1PPCAC_4849</name>
</gene>
<dbReference type="Proteomes" id="UP001432322">
    <property type="component" value="Unassembled WGS sequence"/>
</dbReference>
<dbReference type="GO" id="GO:0003824">
    <property type="term" value="F:catalytic activity"/>
    <property type="evidence" value="ECO:0007669"/>
    <property type="project" value="InterPro"/>
</dbReference>
<dbReference type="AlphaFoldDB" id="A0AAV5V1U7"/>
<dbReference type="GO" id="GO:0007508">
    <property type="term" value="P:larval heart development"/>
    <property type="evidence" value="ECO:0007669"/>
    <property type="project" value="TreeGrafter"/>
</dbReference>
<evidence type="ECO:0000313" key="3">
    <source>
        <dbReference type="Proteomes" id="UP001432322"/>
    </source>
</evidence>
<feature type="non-terminal residue" evidence="2">
    <location>
        <position position="705"/>
    </location>
</feature>
<accession>A0AAV5V1U7</accession>
<dbReference type="Pfam" id="PF14529">
    <property type="entry name" value="Exo_endo_phos_2"/>
    <property type="match status" value="1"/>
</dbReference>
<feature type="domain" description="Endonuclease/exonuclease/phosphatase" evidence="1">
    <location>
        <begin position="95"/>
        <end position="206"/>
    </location>
</feature>
<dbReference type="InterPro" id="IPR036691">
    <property type="entry name" value="Endo/exonu/phosph_ase_sf"/>
</dbReference>
<dbReference type="GO" id="GO:0031012">
    <property type="term" value="C:extracellular matrix"/>
    <property type="evidence" value="ECO:0007669"/>
    <property type="project" value="TreeGrafter"/>
</dbReference>
<dbReference type="EMBL" id="BTSY01000002">
    <property type="protein sequence ID" value="GMT13552.1"/>
    <property type="molecule type" value="Genomic_DNA"/>
</dbReference>
<dbReference type="Gene3D" id="3.60.10.10">
    <property type="entry name" value="Endonuclease/exonuclease/phosphatase"/>
    <property type="match status" value="1"/>
</dbReference>
<dbReference type="PANTHER" id="PTHR33395">
    <property type="entry name" value="TRANSCRIPTASE, PUTATIVE-RELATED-RELATED"/>
    <property type="match status" value="1"/>
</dbReference>
<protein>
    <recommendedName>
        <fullName evidence="1">Endonuclease/exonuclease/phosphatase domain-containing protein</fullName>
    </recommendedName>
</protein>
<dbReference type="InterPro" id="IPR005135">
    <property type="entry name" value="Endo/exonuclease/phosphatase"/>
</dbReference>
<dbReference type="GO" id="GO:0061343">
    <property type="term" value="P:cell adhesion involved in heart morphogenesis"/>
    <property type="evidence" value="ECO:0007669"/>
    <property type="project" value="TreeGrafter"/>
</dbReference>
<organism evidence="2 3">
    <name type="scientific">Pristionchus fissidentatus</name>
    <dbReference type="NCBI Taxonomy" id="1538716"/>
    <lineage>
        <taxon>Eukaryota</taxon>
        <taxon>Metazoa</taxon>
        <taxon>Ecdysozoa</taxon>
        <taxon>Nematoda</taxon>
        <taxon>Chromadorea</taxon>
        <taxon>Rhabditida</taxon>
        <taxon>Rhabditina</taxon>
        <taxon>Diplogasteromorpha</taxon>
        <taxon>Diplogasteroidea</taxon>
        <taxon>Neodiplogasteridae</taxon>
        <taxon>Pristionchus</taxon>
    </lineage>
</organism>
<sequence length="705" mass="81843">ESPKIHILYANIRSILNVTNQNHLKILLDSQKYSILAFSESWLKQNVPDGLVLGENARSYQILRCDRKKKKGGETVNDAYEILIFDAMISSILIRFCIVYRVPALSQELSEGIWGKIIDYSICQHPIIVMGDFNIPNLKWPLDDEKEYNGLEGDFKDFLEMANMTQLVDKPTRDNNFLDLLLTNGDELIRNVEILPEIGNSDHRTIEFQLSISHKPPKCINRRNFSKGNYQTINSILAKINWSLVFKCDDSTNIMYEKLLSILEVIIEFRVPMTRVNMSGMPIPPFIEKKMKFRFLYWQKWITSNDPLYKGEFQRAHKICMKSMKKYVKNREKTILSSADKKGFYRYIKSKLSDTKGSKIDSLVGVNGIITETDSDKANCLAHAFSEVFTVDDGQTPIFTHAREAISSPDYDEMFSRHEICRLIEEWKNSSCRTPDNINLFFIKKIAVPLSIPLEIIFNKSYEKTEIPKRWKHSIITPLRKKAPFNDPLNYRPVSITSFFCRVFEKCISKGIINDCEKKNHARDICVKAESKANMIFRALQTEDTQTLVNAYCIYVRPTLEFSSSAARPINSTDRGKIEKVQNAVTRRILYRTMNYTYSNRPNYSTRNEMLNISSLEYRRNVNDIKIAYQMIFGNGRLSEVMPDFFSLVRTRTRGAGYKVDIDMAKLKQRENSFAHRISKLLISLLQKVKLPTNYSEFTKRMIDE</sequence>
<proteinExistence type="predicted"/>
<keyword evidence="3" id="KW-1185">Reference proteome</keyword>
<dbReference type="SUPFAM" id="SSF56219">
    <property type="entry name" value="DNase I-like"/>
    <property type="match status" value="1"/>
</dbReference>
<reference evidence="2" key="1">
    <citation type="submission" date="2023-10" db="EMBL/GenBank/DDBJ databases">
        <title>Genome assembly of Pristionchus species.</title>
        <authorList>
            <person name="Yoshida K."/>
            <person name="Sommer R.J."/>
        </authorList>
    </citation>
    <scope>NUCLEOTIDE SEQUENCE</scope>
    <source>
        <strain evidence="2">RS5133</strain>
    </source>
</reference>
<evidence type="ECO:0000313" key="2">
    <source>
        <dbReference type="EMBL" id="GMT13552.1"/>
    </source>
</evidence>
<evidence type="ECO:0000259" key="1">
    <source>
        <dbReference type="Pfam" id="PF14529"/>
    </source>
</evidence>
<comment type="caution">
    <text evidence="2">The sequence shown here is derived from an EMBL/GenBank/DDBJ whole genome shotgun (WGS) entry which is preliminary data.</text>
</comment>
<dbReference type="PANTHER" id="PTHR33395:SF21">
    <property type="entry name" value="PERICARDIN"/>
    <property type="match status" value="1"/>
</dbReference>